<dbReference type="PANTHER" id="PTHR46517">
    <property type="entry name" value="FRUCTOSE-2,6-BISPHOSPHATASE TIGAR"/>
    <property type="match status" value="1"/>
</dbReference>
<dbReference type="InterPro" id="IPR051695">
    <property type="entry name" value="Phosphoglycerate_Mutase"/>
</dbReference>
<dbReference type="InterPro" id="IPR013078">
    <property type="entry name" value="His_Pase_superF_clade-1"/>
</dbReference>
<dbReference type="RefSeq" id="XP_014565194.1">
    <property type="nucleotide sequence ID" value="XM_014709708.1"/>
</dbReference>
<evidence type="ECO:0000256" key="1">
    <source>
        <dbReference type="ARBA" id="ARBA00022801"/>
    </source>
</evidence>
<proteinExistence type="predicted"/>
<keyword evidence="1" id="KW-0378">Hydrolase</keyword>
<sequence length="219" mass="23686">MSTTVIWIRHGETADNAQRRIQGWIDTPLHSVGEVQAHSTAEHLKNRKVDAIYSSDLVRCRKTAEIIGQHHRHLPIQICPEIRERGLGKLEGTIYGQVPRGGHVEGAEPFDVFIARLRSFWSMLFATDRTGQTVLVISHGGPIKAIIPDLIGTSGYSAPAEIPSTPSIANCSLTTISVDQSANPPKGAVVAVSDASHLRARDVANDGDFNADTALEIVS</sequence>
<dbReference type="EMBL" id="BABT02000106">
    <property type="protein sequence ID" value="GAA96667.1"/>
    <property type="molecule type" value="Genomic_DNA"/>
</dbReference>
<evidence type="ECO:0000313" key="5">
    <source>
        <dbReference type="Proteomes" id="UP000009131"/>
    </source>
</evidence>
<evidence type="ECO:0000256" key="3">
    <source>
        <dbReference type="PIRSR" id="PIRSR613078-2"/>
    </source>
</evidence>
<dbReference type="CDD" id="cd07067">
    <property type="entry name" value="HP_PGM_like"/>
    <property type="match status" value="1"/>
</dbReference>
<dbReference type="GO" id="GO:0043456">
    <property type="term" value="P:regulation of pentose-phosphate shunt"/>
    <property type="evidence" value="ECO:0007669"/>
    <property type="project" value="TreeGrafter"/>
</dbReference>
<feature type="binding site" evidence="3">
    <location>
        <begin position="9"/>
        <end position="16"/>
    </location>
    <ligand>
        <name>substrate</name>
    </ligand>
</feature>
<feature type="active site" description="Tele-phosphohistidine intermediate" evidence="2">
    <location>
        <position position="10"/>
    </location>
</feature>
<keyword evidence="5" id="KW-1185">Reference proteome</keyword>
<dbReference type="OrthoDB" id="354304at2759"/>
<dbReference type="SUPFAM" id="SSF53254">
    <property type="entry name" value="Phosphoglycerate mutase-like"/>
    <property type="match status" value="1"/>
</dbReference>
<evidence type="ECO:0000313" key="4">
    <source>
        <dbReference type="EMBL" id="GAA96667.1"/>
    </source>
</evidence>
<evidence type="ECO:0000256" key="2">
    <source>
        <dbReference type="PIRSR" id="PIRSR613078-1"/>
    </source>
</evidence>
<dbReference type="GO" id="GO:0045820">
    <property type="term" value="P:negative regulation of glycolytic process"/>
    <property type="evidence" value="ECO:0007669"/>
    <property type="project" value="TreeGrafter"/>
</dbReference>
<dbReference type="GO" id="GO:0004331">
    <property type="term" value="F:fructose-2,6-bisphosphate 2-phosphatase activity"/>
    <property type="evidence" value="ECO:0007669"/>
    <property type="project" value="TreeGrafter"/>
</dbReference>
<evidence type="ECO:0008006" key="6">
    <source>
        <dbReference type="Google" id="ProtNLM"/>
    </source>
</evidence>
<dbReference type="OMA" id="DANNERW"/>
<organism evidence="4 5">
    <name type="scientific">Mixia osmundae (strain CBS 9802 / IAM 14324 / JCM 22182 / KY 12970)</name>
    <dbReference type="NCBI Taxonomy" id="764103"/>
    <lineage>
        <taxon>Eukaryota</taxon>
        <taxon>Fungi</taxon>
        <taxon>Dikarya</taxon>
        <taxon>Basidiomycota</taxon>
        <taxon>Pucciniomycotina</taxon>
        <taxon>Mixiomycetes</taxon>
        <taxon>Mixiales</taxon>
        <taxon>Mixiaceae</taxon>
        <taxon>Mixia</taxon>
    </lineage>
</organism>
<name>G7E1F7_MIXOS</name>
<feature type="active site" description="Proton donor/acceptor" evidence="2">
    <location>
        <position position="84"/>
    </location>
</feature>
<dbReference type="Proteomes" id="UP000009131">
    <property type="component" value="Unassembled WGS sequence"/>
</dbReference>
<reference evidence="4 5" key="2">
    <citation type="journal article" date="2012" name="Open Biol.">
        <title>Characteristics of nucleosomes and linker DNA regions on the genome of the basidiomycete Mixia osmundae revealed by mono- and dinucleosome mapping.</title>
        <authorList>
            <person name="Nishida H."/>
            <person name="Kondo S."/>
            <person name="Matsumoto T."/>
            <person name="Suzuki Y."/>
            <person name="Yoshikawa H."/>
            <person name="Taylor T.D."/>
            <person name="Sugiyama J."/>
        </authorList>
    </citation>
    <scope>NUCLEOTIDE SEQUENCE [LARGE SCALE GENOMIC DNA]</scope>
    <source>
        <strain evidence="5">CBS 9802 / IAM 14324 / JCM 22182 / KY 12970</strain>
    </source>
</reference>
<feature type="binding site" evidence="3">
    <location>
        <position position="59"/>
    </location>
    <ligand>
        <name>substrate</name>
    </ligand>
</feature>
<dbReference type="FunCoup" id="G7E1F7">
    <property type="interactions" value="256"/>
</dbReference>
<comment type="caution">
    <text evidence="4">The sequence shown here is derived from an EMBL/GenBank/DDBJ whole genome shotgun (WGS) entry which is preliminary data.</text>
</comment>
<accession>G7E1F7</accession>
<dbReference type="Gene3D" id="3.40.50.1240">
    <property type="entry name" value="Phosphoglycerate mutase-like"/>
    <property type="match status" value="1"/>
</dbReference>
<dbReference type="HOGENOM" id="CLU_033323_9_2_1"/>
<dbReference type="AlphaFoldDB" id="G7E1F7"/>
<dbReference type="SMART" id="SM00855">
    <property type="entry name" value="PGAM"/>
    <property type="match status" value="1"/>
</dbReference>
<reference evidence="4 5" key="1">
    <citation type="journal article" date="2011" name="J. Gen. Appl. Microbiol.">
        <title>Draft genome sequencing of the enigmatic basidiomycete Mixia osmundae.</title>
        <authorList>
            <person name="Nishida H."/>
            <person name="Nagatsuka Y."/>
            <person name="Sugiyama J."/>
        </authorList>
    </citation>
    <scope>NUCLEOTIDE SEQUENCE [LARGE SCALE GENOMIC DNA]</scope>
    <source>
        <strain evidence="5">CBS 9802 / IAM 14324 / JCM 22182 / KY 12970</strain>
    </source>
</reference>
<dbReference type="GO" id="GO:0005829">
    <property type="term" value="C:cytosol"/>
    <property type="evidence" value="ECO:0007669"/>
    <property type="project" value="TreeGrafter"/>
</dbReference>
<dbReference type="STRING" id="764103.G7E1F7"/>
<gene>
    <name evidence="4" type="primary">Mo03338</name>
    <name evidence="4" type="ORF">E5Q_03338</name>
</gene>
<protein>
    <recommendedName>
        <fullName evidence="6">Phosphoglycerate mutase</fullName>
    </recommendedName>
</protein>
<dbReference type="InterPro" id="IPR029033">
    <property type="entry name" value="His_PPase_superfam"/>
</dbReference>
<dbReference type="eggNOG" id="KOG0235">
    <property type="taxonomic scope" value="Eukaryota"/>
</dbReference>
<dbReference type="Pfam" id="PF00300">
    <property type="entry name" value="His_Phos_1"/>
    <property type="match status" value="1"/>
</dbReference>
<dbReference type="InParanoid" id="G7E1F7"/>
<dbReference type="PANTHER" id="PTHR46517:SF1">
    <property type="entry name" value="FRUCTOSE-2,6-BISPHOSPHATASE TIGAR"/>
    <property type="match status" value="1"/>
</dbReference>